<feature type="region of interest" description="Disordered" evidence="1">
    <location>
        <begin position="214"/>
        <end position="248"/>
    </location>
</feature>
<evidence type="ECO:0000313" key="3">
    <source>
        <dbReference type="EMBL" id="AUF34882.1"/>
    </source>
</evidence>
<keyword evidence="3" id="KW-0614">Plasmid</keyword>
<gene>
    <name evidence="3" type="ORF">AW90_50275</name>
</gene>
<proteinExistence type="predicted"/>
<dbReference type="InterPro" id="IPR018927">
    <property type="entry name" value="Pilus_synth_Q_C"/>
</dbReference>
<sequence>MKKSYLSFILPSLLSGCTGISGSNNITDADTLALVFVDGQISDSAAVLAHTQQRLSTPAVATTSQTVSSPGTIKTMVSFSESRPLPSPSISQNLSRLIMTGTAGAVPVTFLPTVRNRTVSQWIKTLLPPDWQFKQENAATPKLNTRLASWSANDQWTRSLNRLLEEQHLWGHLNWADKTLIVTTSSSVPAIDSSVVQISPPSVAVITPEINQSSRIHSDNQIKPRNPFHGSTKTNTDETAVLPGNKPAQLITGTPVTPVAEGKEWRAAAGTTLKENITRWAEETKCESIPSSHWMVLWPSSVKDYRLDAPLFFRGSFESVIGEVFELYRTAQTPLYAQGSRIQCIVTVSDTRDGQ</sequence>
<evidence type="ECO:0000256" key="1">
    <source>
        <dbReference type="SAM" id="MobiDB-lite"/>
    </source>
</evidence>
<feature type="compositionally biased region" description="Polar residues" evidence="1">
    <location>
        <begin position="223"/>
        <end position="238"/>
    </location>
</feature>
<organism evidence="3">
    <name type="scientific">Salmonella enterica subsp. enterica serovar Newport str. CDC 2010K-2159</name>
    <dbReference type="NCBI Taxonomy" id="1454627"/>
    <lineage>
        <taxon>Bacteria</taxon>
        <taxon>Pseudomonadati</taxon>
        <taxon>Pseudomonadota</taxon>
        <taxon>Gammaproteobacteria</taxon>
        <taxon>Enterobacterales</taxon>
        <taxon>Enterobacteriaceae</taxon>
        <taxon>Salmonella</taxon>
    </lineage>
</organism>
<name>A0A2H4YPU9_SALNE</name>
<feature type="domain" description="Toxin co-regulated pilus biosynthesis protein Q C-terminal" evidence="2">
    <location>
        <begin position="264"/>
        <end position="350"/>
    </location>
</feature>
<reference evidence="3" key="1">
    <citation type="journal article" date="2016" name="Genome Announc.">
        <title>Chromosome and Plasmids of the Tick-Borne Relapsing Fever Agent Borrelia hermsii.</title>
        <authorList>
            <person name="Barbour A.G."/>
        </authorList>
    </citation>
    <scope>NUCLEOTIDE SEQUENCE</scope>
    <source>
        <strain evidence="3">CDC 2010K-2159</strain>
        <plasmid evidence="3">pSNE1-2010K-2159</plasmid>
    </source>
</reference>
<accession>A0A2H4YPU9</accession>
<reference evidence="3" key="2">
    <citation type="submission" date="2017-12" db="EMBL/GenBank/DDBJ databases">
        <authorList>
            <person name="Hurst M.R.H."/>
        </authorList>
    </citation>
    <scope>NUCLEOTIDE SEQUENCE</scope>
    <source>
        <strain evidence="3">CDC 2010K-2159</strain>
        <plasmid evidence="3">pSNE1-2010K-2159</plasmid>
    </source>
</reference>
<dbReference type="AlphaFoldDB" id="A0A2H4YPU9"/>
<dbReference type="Pfam" id="PF10671">
    <property type="entry name" value="TcpQ"/>
    <property type="match status" value="1"/>
</dbReference>
<geneLocation type="plasmid" evidence="3">
    <name>pSNE1-2010K-2159</name>
</geneLocation>
<dbReference type="EMBL" id="CP025255">
    <property type="protein sequence ID" value="AUF34882.1"/>
    <property type="molecule type" value="Genomic_DNA"/>
</dbReference>
<protein>
    <submittedName>
        <fullName evidence="3">Pili assembly chaperone</fullName>
    </submittedName>
</protein>
<dbReference type="PROSITE" id="PS51257">
    <property type="entry name" value="PROKAR_LIPOPROTEIN"/>
    <property type="match status" value="1"/>
</dbReference>
<dbReference type="RefSeq" id="WP_115396606.1">
    <property type="nucleotide sequence ID" value="NZ_CP025255.1"/>
</dbReference>
<evidence type="ECO:0000259" key="2">
    <source>
        <dbReference type="Pfam" id="PF10671"/>
    </source>
</evidence>